<dbReference type="KEGG" id="cai:Caci_8067"/>
<accession>C7QH40</accession>
<evidence type="ECO:0000256" key="2">
    <source>
        <dbReference type="SAM" id="Phobius"/>
    </source>
</evidence>
<feature type="transmembrane region" description="Helical" evidence="2">
    <location>
        <begin position="230"/>
        <end position="249"/>
    </location>
</feature>
<feature type="compositionally biased region" description="Gly residues" evidence="1">
    <location>
        <begin position="71"/>
        <end position="80"/>
    </location>
</feature>
<dbReference type="AlphaFoldDB" id="C7QH40"/>
<feature type="transmembrane region" description="Helical" evidence="2">
    <location>
        <begin position="255"/>
        <end position="276"/>
    </location>
</feature>
<feature type="compositionally biased region" description="Low complexity" evidence="1">
    <location>
        <begin position="39"/>
        <end position="70"/>
    </location>
</feature>
<dbReference type="HOGENOM" id="CLU_896284_0_0_11"/>
<organism evidence="3 4">
    <name type="scientific">Catenulispora acidiphila (strain DSM 44928 / JCM 14897 / NBRC 102108 / NRRL B-24433 / ID139908)</name>
    <dbReference type="NCBI Taxonomy" id="479433"/>
    <lineage>
        <taxon>Bacteria</taxon>
        <taxon>Bacillati</taxon>
        <taxon>Actinomycetota</taxon>
        <taxon>Actinomycetes</taxon>
        <taxon>Catenulisporales</taxon>
        <taxon>Catenulisporaceae</taxon>
        <taxon>Catenulispora</taxon>
    </lineage>
</organism>
<feature type="transmembrane region" description="Helical" evidence="2">
    <location>
        <begin position="160"/>
        <end position="183"/>
    </location>
</feature>
<keyword evidence="2" id="KW-1133">Transmembrane helix</keyword>
<feature type="region of interest" description="Disordered" evidence="1">
    <location>
        <begin position="1"/>
        <end position="148"/>
    </location>
</feature>
<gene>
    <name evidence="3" type="ordered locus">Caci_8067</name>
</gene>
<evidence type="ECO:0000313" key="4">
    <source>
        <dbReference type="Proteomes" id="UP000000851"/>
    </source>
</evidence>
<reference evidence="3 4" key="1">
    <citation type="journal article" date="2009" name="Stand. Genomic Sci.">
        <title>Complete genome sequence of Catenulispora acidiphila type strain (ID 139908).</title>
        <authorList>
            <person name="Copeland A."/>
            <person name="Lapidus A."/>
            <person name="Glavina Del Rio T."/>
            <person name="Nolan M."/>
            <person name="Lucas S."/>
            <person name="Chen F."/>
            <person name="Tice H."/>
            <person name="Cheng J.F."/>
            <person name="Bruce D."/>
            <person name="Goodwin L."/>
            <person name="Pitluck S."/>
            <person name="Mikhailova N."/>
            <person name="Pati A."/>
            <person name="Ivanova N."/>
            <person name="Mavromatis K."/>
            <person name="Chen A."/>
            <person name="Palaniappan K."/>
            <person name="Chain P."/>
            <person name="Land M."/>
            <person name="Hauser L."/>
            <person name="Chang Y.J."/>
            <person name="Jeffries C.D."/>
            <person name="Chertkov O."/>
            <person name="Brettin T."/>
            <person name="Detter J.C."/>
            <person name="Han C."/>
            <person name="Ali Z."/>
            <person name="Tindall B.J."/>
            <person name="Goker M."/>
            <person name="Bristow J."/>
            <person name="Eisen J.A."/>
            <person name="Markowitz V."/>
            <person name="Hugenholtz P."/>
            <person name="Kyrpides N.C."/>
            <person name="Klenk H.P."/>
        </authorList>
    </citation>
    <scope>NUCLEOTIDE SEQUENCE [LARGE SCALE GENOMIC DNA]</scope>
    <source>
        <strain evidence="4">DSM 44928 / JCM 14897 / NBRC 102108 / NRRL B-24433 / ID139908</strain>
    </source>
</reference>
<keyword evidence="2" id="KW-0472">Membrane</keyword>
<feature type="compositionally biased region" description="Basic and acidic residues" evidence="1">
    <location>
        <begin position="89"/>
        <end position="110"/>
    </location>
</feature>
<dbReference type="RefSeq" id="WP_015796615.1">
    <property type="nucleotide sequence ID" value="NC_013131.1"/>
</dbReference>
<dbReference type="EMBL" id="CP001700">
    <property type="protein sequence ID" value="ACU76890.1"/>
    <property type="molecule type" value="Genomic_DNA"/>
</dbReference>
<name>C7QH40_CATAD</name>
<protein>
    <submittedName>
        <fullName evidence="3">Uncharacterized protein</fullName>
    </submittedName>
</protein>
<dbReference type="Proteomes" id="UP000000851">
    <property type="component" value="Chromosome"/>
</dbReference>
<dbReference type="InParanoid" id="C7QH40"/>
<keyword evidence="4" id="KW-1185">Reference proteome</keyword>
<sequence>MSETPSRRAAGRPPGDDRGGRGQYDAYDRQPAARGYDDGYGQQPRSGGRPPRPAAYGDDYTPVPAAAPARGGRGTRGRGPGQDSYDSDGAARDPRGSRDPRAARDPREDRDSDYDDAPPRGGSRRAAAPPRSGGSGGSRRAGAAAATAGGGPALPLGPRLGMAFAIGAIPALIIAFACGAASSGGSSRSIAGITLNSQLLALSGLAIPAMILIIGGLLRWRQLNPLGLTWGFTVVAGLSWLALLFAAQMEKVIPHLTPLITVPLVTGAAVAAAAYLTDENTTSTGRYACLAAVIASHIGIVAIVVSIVLA</sequence>
<evidence type="ECO:0000313" key="3">
    <source>
        <dbReference type="EMBL" id="ACU76890.1"/>
    </source>
</evidence>
<feature type="transmembrane region" description="Helical" evidence="2">
    <location>
        <begin position="288"/>
        <end position="309"/>
    </location>
</feature>
<keyword evidence="2" id="KW-0812">Transmembrane</keyword>
<feature type="transmembrane region" description="Helical" evidence="2">
    <location>
        <begin position="195"/>
        <end position="218"/>
    </location>
</feature>
<evidence type="ECO:0000256" key="1">
    <source>
        <dbReference type="SAM" id="MobiDB-lite"/>
    </source>
</evidence>
<proteinExistence type="predicted"/>
<feature type="compositionally biased region" description="Low complexity" evidence="1">
    <location>
        <begin position="119"/>
        <end position="132"/>
    </location>
</feature>